<sequence length="513" mass="57452">MRFVSQCLSKTHSRHQKLIFLVQEDQTLDNKITTISLSQIQMALPYTIEMVEHCHVPPPPNSVPQTSLPLTFFDIPWLLCMPMQRIFFYEYPHPTLHFTNTVLPCLKLSLSLTLQYFFPLAGTLTCPFGPTKPHILYAEGDSVPLTIAESTGNFAHLLNNYSRDVREFHSFVPQLPPACVSDDTQVQILRPLLALQVTIFPNSGICIGITFHHVAADGMTSNHFMKTWASIFRSKGDLSCIEKSLPFYNRSAIKDSKGLETILLNEWWTTSRSSWKEDTTISNTTSLPEDKLRATFVLGRHDIERLKQWISTQCKNHNETQPFHISTFVVTCALTWVCLIKAQVSVTSKIQSLDDDELCNFCFVADCRNRDEVLVPTTYFGNCLSICFVSAKRGELVGENGVVVAAKAIGSKVKGLESGVLRGAEKWISNWNESSELGNLVTVAGSPKLRVYETDFGWGRPKKSEVVQIDVSGAISLAESRDKEGGIEVGLALSGAQMEAFISFFEQCRNAFY</sequence>
<comment type="caution">
    <text evidence="3">The sequence shown here is derived from an EMBL/GenBank/DDBJ whole genome shotgun (WGS) entry which is preliminary data.</text>
</comment>
<dbReference type="Proteomes" id="UP001415857">
    <property type="component" value="Unassembled WGS sequence"/>
</dbReference>
<evidence type="ECO:0000313" key="4">
    <source>
        <dbReference type="Proteomes" id="UP001415857"/>
    </source>
</evidence>
<dbReference type="Gene3D" id="3.30.559.10">
    <property type="entry name" value="Chloramphenicol acetyltransferase-like domain"/>
    <property type="match status" value="2"/>
</dbReference>
<evidence type="ECO:0000256" key="1">
    <source>
        <dbReference type="ARBA" id="ARBA00022679"/>
    </source>
</evidence>
<protein>
    <recommendedName>
        <fullName evidence="5">Anthocyanin acyltransferase</fullName>
    </recommendedName>
</protein>
<keyword evidence="2" id="KW-0012">Acyltransferase</keyword>
<evidence type="ECO:0008006" key="5">
    <source>
        <dbReference type="Google" id="ProtNLM"/>
    </source>
</evidence>
<dbReference type="Pfam" id="PF02458">
    <property type="entry name" value="Transferase"/>
    <property type="match status" value="1"/>
</dbReference>
<reference evidence="3 4" key="1">
    <citation type="journal article" date="2024" name="Plant J.">
        <title>Genome sequences and population genomics reveal climatic adaptation and genomic divergence between two closely related sweetgum species.</title>
        <authorList>
            <person name="Xu W.Q."/>
            <person name="Ren C.Q."/>
            <person name="Zhang X.Y."/>
            <person name="Comes H.P."/>
            <person name="Liu X.H."/>
            <person name="Li Y.G."/>
            <person name="Kettle C.J."/>
            <person name="Jalonen R."/>
            <person name="Gaisberger H."/>
            <person name="Ma Y.Z."/>
            <person name="Qiu Y.X."/>
        </authorList>
    </citation>
    <scope>NUCLEOTIDE SEQUENCE [LARGE SCALE GENOMIC DNA]</scope>
    <source>
        <strain evidence="3">Hangzhou</strain>
    </source>
</reference>
<evidence type="ECO:0000256" key="2">
    <source>
        <dbReference type="ARBA" id="ARBA00023315"/>
    </source>
</evidence>
<keyword evidence="4" id="KW-1185">Reference proteome</keyword>
<dbReference type="GO" id="GO:0016747">
    <property type="term" value="F:acyltransferase activity, transferring groups other than amino-acyl groups"/>
    <property type="evidence" value="ECO:0007669"/>
    <property type="project" value="UniProtKB-ARBA"/>
</dbReference>
<name>A0AAP0X5C7_LIQFO</name>
<dbReference type="InterPro" id="IPR023213">
    <property type="entry name" value="CAT-like_dom_sf"/>
</dbReference>
<proteinExistence type="predicted"/>
<dbReference type="PANTHER" id="PTHR31625">
    <property type="match status" value="1"/>
</dbReference>
<evidence type="ECO:0000313" key="3">
    <source>
        <dbReference type="EMBL" id="KAK9285953.1"/>
    </source>
</evidence>
<gene>
    <name evidence="3" type="ORF">L1049_025155</name>
</gene>
<dbReference type="AlphaFoldDB" id="A0AAP0X5C7"/>
<dbReference type="InterPro" id="IPR051504">
    <property type="entry name" value="Plant_metabolite_acyltrans"/>
</dbReference>
<dbReference type="EMBL" id="JBBPBK010000005">
    <property type="protein sequence ID" value="KAK9285953.1"/>
    <property type="molecule type" value="Genomic_DNA"/>
</dbReference>
<keyword evidence="1" id="KW-0808">Transferase</keyword>
<organism evidence="3 4">
    <name type="scientific">Liquidambar formosana</name>
    <name type="common">Formosan gum</name>
    <dbReference type="NCBI Taxonomy" id="63359"/>
    <lineage>
        <taxon>Eukaryota</taxon>
        <taxon>Viridiplantae</taxon>
        <taxon>Streptophyta</taxon>
        <taxon>Embryophyta</taxon>
        <taxon>Tracheophyta</taxon>
        <taxon>Spermatophyta</taxon>
        <taxon>Magnoliopsida</taxon>
        <taxon>eudicotyledons</taxon>
        <taxon>Gunneridae</taxon>
        <taxon>Pentapetalae</taxon>
        <taxon>Saxifragales</taxon>
        <taxon>Altingiaceae</taxon>
        <taxon>Liquidambar</taxon>
    </lineage>
</organism>
<accession>A0AAP0X5C7</accession>